<dbReference type="Proteomes" id="UP001172159">
    <property type="component" value="Unassembled WGS sequence"/>
</dbReference>
<evidence type="ECO:0000256" key="1">
    <source>
        <dbReference type="SAM" id="MobiDB-lite"/>
    </source>
</evidence>
<feature type="region of interest" description="Disordered" evidence="1">
    <location>
        <begin position="93"/>
        <end position="112"/>
    </location>
</feature>
<dbReference type="AlphaFoldDB" id="A0AA40DSJ9"/>
<sequence length="211" mass="22653">MPPRYHASSTTVSFMPRDALPPPAPEETSGVVILLAVLGSTLFAVLFFWGVKRCYWDGWWVTGNYYPIPVEVVWLPNDREDYCSTCSGGSHITVPSTDSPSSSSSSSLSIKPGTGAGTVRLISNNLGNGLGTDDTTKRDMITPNDATNNELKCGMILEKGNGTECVDLKQLDSGPSSSTVMSQCGTETKDMDNKVGRCEAAQEQESRSCIL</sequence>
<reference evidence="3" key="1">
    <citation type="submission" date="2023-06" db="EMBL/GenBank/DDBJ databases">
        <title>Genome-scale phylogeny and comparative genomics of the fungal order Sordariales.</title>
        <authorList>
            <consortium name="Lawrence Berkeley National Laboratory"/>
            <person name="Hensen N."/>
            <person name="Bonometti L."/>
            <person name="Westerberg I."/>
            <person name="Brannstrom I.O."/>
            <person name="Guillou S."/>
            <person name="Cros-Aarteil S."/>
            <person name="Calhoun S."/>
            <person name="Haridas S."/>
            <person name="Kuo A."/>
            <person name="Mondo S."/>
            <person name="Pangilinan J."/>
            <person name="Riley R."/>
            <person name="Labutti K."/>
            <person name="Andreopoulos B."/>
            <person name="Lipzen A."/>
            <person name="Chen C."/>
            <person name="Yanf M."/>
            <person name="Daum C."/>
            <person name="Ng V."/>
            <person name="Clum A."/>
            <person name="Steindorff A."/>
            <person name="Ohm R."/>
            <person name="Martin F."/>
            <person name="Silar P."/>
            <person name="Natvig D."/>
            <person name="Lalanne C."/>
            <person name="Gautier V."/>
            <person name="Ament-Velasquez S.L."/>
            <person name="Kruys A."/>
            <person name="Hutchinson M.I."/>
            <person name="Powell A.J."/>
            <person name="Barry K."/>
            <person name="Miller A.N."/>
            <person name="Grigoriev I.V."/>
            <person name="Debuchy R."/>
            <person name="Gladieux P."/>
            <person name="Thoren M.H."/>
            <person name="Johannesson H."/>
        </authorList>
    </citation>
    <scope>NUCLEOTIDE SEQUENCE</scope>
    <source>
        <strain evidence="3">CBS 540.89</strain>
    </source>
</reference>
<dbReference type="EMBL" id="JAUKTV010000017">
    <property type="protein sequence ID" value="KAK0710418.1"/>
    <property type="molecule type" value="Genomic_DNA"/>
</dbReference>
<feature type="transmembrane region" description="Helical" evidence="2">
    <location>
        <begin position="30"/>
        <end position="51"/>
    </location>
</feature>
<keyword evidence="2" id="KW-0812">Transmembrane</keyword>
<feature type="non-terminal residue" evidence="3">
    <location>
        <position position="1"/>
    </location>
</feature>
<evidence type="ECO:0000313" key="4">
    <source>
        <dbReference type="Proteomes" id="UP001172159"/>
    </source>
</evidence>
<accession>A0AA40DSJ9</accession>
<name>A0AA40DSJ9_9PEZI</name>
<keyword evidence="2" id="KW-1133">Transmembrane helix</keyword>
<keyword evidence="4" id="KW-1185">Reference proteome</keyword>
<keyword evidence="2" id="KW-0472">Membrane</keyword>
<evidence type="ECO:0000256" key="2">
    <source>
        <dbReference type="SAM" id="Phobius"/>
    </source>
</evidence>
<organism evidence="3 4">
    <name type="scientific">Apiosordaria backusii</name>
    <dbReference type="NCBI Taxonomy" id="314023"/>
    <lineage>
        <taxon>Eukaryota</taxon>
        <taxon>Fungi</taxon>
        <taxon>Dikarya</taxon>
        <taxon>Ascomycota</taxon>
        <taxon>Pezizomycotina</taxon>
        <taxon>Sordariomycetes</taxon>
        <taxon>Sordariomycetidae</taxon>
        <taxon>Sordariales</taxon>
        <taxon>Lasiosphaeriaceae</taxon>
        <taxon>Apiosordaria</taxon>
    </lineage>
</organism>
<proteinExistence type="predicted"/>
<feature type="compositionally biased region" description="Low complexity" evidence="1">
    <location>
        <begin position="96"/>
        <end position="109"/>
    </location>
</feature>
<protein>
    <submittedName>
        <fullName evidence="3">Uncharacterized protein</fullName>
    </submittedName>
</protein>
<evidence type="ECO:0000313" key="3">
    <source>
        <dbReference type="EMBL" id="KAK0710418.1"/>
    </source>
</evidence>
<gene>
    <name evidence="3" type="ORF">B0T21DRAFT_376586</name>
</gene>
<comment type="caution">
    <text evidence="3">The sequence shown here is derived from an EMBL/GenBank/DDBJ whole genome shotgun (WGS) entry which is preliminary data.</text>
</comment>